<dbReference type="PANTHER" id="PTHR47072">
    <property type="match status" value="1"/>
</dbReference>
<dbReference type="InterPro" id="IPR024752">
    <property type="entry name" value="Myb/SANT-like_dom"/>
</dbReference>
<dbReference type="AlphaFoldDB" id="E3KUT4"/>
<name>E3KUT4_PUCGT</name>
<dbReference type="GeneID" id="10535367"/>
<dbReference type="InParanoid" id="E3KUT4"/>
<evidence type="ECO:0000313" key="2">
    <source>
        <dbReference type="EMBL" id="EFP88144.2"/>
    </source>
</evidence>
<gene>
    <name evidence="2" type="ORF">PGTG_12591</name>
</gene>
<keyword evidence="3" id="KW-1185">Reference proteome</keyword>
<proteinExistence type="predicted"/>
<evidence type="ECO:0000259" key="1">
    <source>
        <dbReference type="Pfam" id="PF12776"/>
    </source>
</evidence>
<protein>
    <recommendedName>
        <fullName evidence="1">Myb/SANT-like domain-containing protein</fullName>
    </recommendedName>
</protein>
<accession>E3KUT4</accession>
<dbReference type="Proteomes" id="UP000008783">
    <property type="component" value="Unassembled WGS sequence"/>
</dbReference>
<reference evidence="3" key="2">
    <citation type="journal article" date="2011" name="Proc. Natl. Acad. Sci. U.S.A.">
        <title>Obligate biotrophy features unraveled by the genomic analysis of rust fungi.</title>
        <authorList>
            <person name="Duplessis S."/>
            <person name="Cuomo C.A."/>
            <person name="Lin Y.-C."/>
            <person name="Aerts A."/>
            <person name="Tisserant E."/>
            <person name="Veneault-Fourrey C."/>
            <person name="Joly D.L."/>
            <person name="Hacquard S."/>
            <person name="Amselem J."/>
            <person name="Cantarel B.L."/>
            <person name="Chiu R."/>
            <person name="Coutinho P.M."/>
            <person name="Feau N."/>
            <person name="Field M."/>
            <person name="Frey P."/>
            <person name="Gelhaye E."/>
            <person name="Goldberg J."/>
            <person name="Grabherr M.G."/>
            <person name="Kodira C.D."/>
            <person name="Kohler A."/>
            <person name="Kuees U."/>
            <person name="Lindquist E.A."/>
            <person name="Lucas S.M."/>
            <person name="Mago R."/>
            <person name="Mauceli E."/>
            <person name="Morin E."/>
            <person name="Murat C."/>
            <person name="Pangilinan J.L."/>
            <person name="Park R."/>
            <person name="Pearson M."/>
            <person name="Quesneville H."/>
            <person name="Rouhier N."/>
            <person name="Sakthikumar S."/>
            <person name="Salamov A.A."/>
            <person name="Schmutz J."/>
            <person name="Selles B."/>
            <person name="Shapiro H."/>
            <person name="Tanguay P."/>
            <person name="Tuskan G.A."/>
            <person name="Henrissat B."/>
            <person name="Van de Peer Y."/>
            <person name="Rouze P."/>
            <person name="Ellis J.G."/>
            <person name="Dodds P.N."/>
            <person name="Schein J.E."/>
            <person name="Zhong S."/>
            <person name="Hamelin R.C."/>
            <person name="Grigoriev I.V."/>
            <person name="Szabo L.J."/>
            <person name="Martin F."/>
        </authorList>
    </citation>
    <scope>NUCLEOTIDE SEQUENCE [LARGE SCALE GENOMIC DNA]</scope>
    <source>
        <strain evidence="3">CRL 75-36-700-3 / race SCCL</strain>
    </source>
</reference>
<dbReference type="RefSeq" id="XP_003332563.2">
    <property type="nucleotide sequence ID" value="XM_003332515.2"/>
</dbReference>
<dbReference type="KEGG" id="pgr:PGTG_12591"/>
<organism evidence="2 3">
    <name type="scientific">Puccinia graminis f. sp. tritici (strain CRL 75-36-700-3 / race SCCL)</name>
    <name type="common">Black stem rust fungus</name>
    <dbReference type="NCBI Taxonomy" id="418459"/>
    <lineage>
        <taxon>Eukaryota</taxon>
        <taxon>Fungi</taxon>
        <taxon>Dikarya</taxon>
        <taxon>Basidiomycota</taxon>
        <taxon>Pucciniomycotina</taxon>
        <taxon>Pucciniomycetes</taxon>
        <taxon>Pucciniales</taxon>
        <taxon>Pucciniaceae</taxon>
        <taxon>Puccinia</taxon>
    </lineage>
</organism>
<feature type="domain" description="Myb/SANT-like" evidence="1">
    <location>
        <begin position="35"/>
        <end position="129"/>
    </location>
</feature>
<dbReference type="Pfam" id="PF12776">
    <property type="entry name" value="Myb_DNA-bind_3"/>
    <property type="match status" value="1"/>
</dbReference>
<dbReference type="PANTHER" id="PTHR47072:SF4">
    <property type="entry name" value="MYB_SANT-LIKE DOMAIN-CONTAINING PROTEIN"/>
    <property type="match status" value="1"/>
</dbReference>
<dbReference type="EMBL" id="DS178311">
    <property type="protein sequence ID" value="EFP88144.2"/>
    <property type="molecule type" value="Genomic_DNA"/>
</dbReference>
<dbReference type="VEuPathDB" id="FungiDB:PGTG_12591"/>
<dbReference type="STRING" id="418459.E3KUT4"/>
<reference key="1">
    <citation type="submission" date="2007-01" db="EMBL/GenBank/DDBJ databases">
        <title>The Genome Sequence of Puccinia graminis f. sp. tritici Strain CRL 75-36-700-3.</title>
        <authorList>
            <consortium name="The Broad Institute Genome Sequencing Platform"/>
            <person name="Birren B."/>
            <person name="Lander E."/>
            <person name="Galagan J."/>
            <person name="Nusbaum C."/>
            <person name="Devon K."/>
            <person name="Cuomo C."/>
            <person name="Jaffe D."/>
            <person name="Butler J."/>
            <person name="Alvarez P."/>
            <person name="Gnerre S."/>
            <person name="Grabherr M."/>
            <person name="Mauceli E."/>
            <person name="Brockman W."/>
            <person name="Young S."/>
            <person name="LaButti K."/>
            <person name="Sykes S."/>
            <person name="DeCaprio D."/>
            <person name="Crawford M."/>
            <person name="Koehrsen M."/>
            <person name="Engels R."/>
            <person name="Montgomery P."/>
            <person name="Pearson M."/>
            <person name="Howarth C."/>
            <person name="Larson L."/>
            <person name="White J."/>
            <person name="Zeng Q."/>
            <person name="Kodira C."/>
            <person name="Yandava C."/>
            <person name="Alvarado L."/>
            <person name="O'Leary S."/>
            <person name="Szabo L."/>
            <person name="Dean R."/>
            <person name="Schein J."/>
        </authorList>
    </citation>
    <scope>NUCLEOTIDE SEQUENCE</scope>
    <source>
        <strain>CRL 75-36-700-3</strain>
    </source>
</reference>
<dbReference type="OrthoDB" id="76215at2759"/>
<sequence>MTYSALLNDILTPALLSASKENQAPNPPSQKGPHSWTLEQKTKLLELIVDYTQRGHATDNSNLKRDAWAAVTKDLNATFDISLDLQQLQNQKAEIRKVYQDFKFLREQSGFGWNKDLATPTADPKTWDELCSAHPKQHFNKLKGKSFSLRLVQPS</sequence>
<evidence type="ECO:0000313" key="3">
    <source>
        <dbReference type="Proteomes" id="UP000008783"/>
    </source>
</evidence>
<dbReference type="HOGENOM" id="CLU_1696380_0_0_1"/>